<sequence length="103" mass="11510">MVEWEKRGEEVVQMNCVDEMGRQSVQLWKASICDAVMESLAGGGEVAQWGARGEEVVQRDGVDERGRQVGQLWKDTTCVTAIESLEAEGEREERRGRIEGIAK</sequence>
<protein>
    <submittedName>
        <fullName evidence="1">Uncharacterized protein</fullName>
    </submittedName>
</protein>
<comment type="caution">
    <text evidence="1">The sequence shown here is derived from an EMBL/GenBank/DDBJ whole genome shotgun (WGS) entry which is preliminary data.</text>
</comment>
<evidence type="ECO:0000313" key="1">
    <source>
        <dbReference type="EMBL" id="KAI5065749.1"/>
    </source>
</evidence>
<reference evidence="1" key="1">
    <citation type="submission" date="2021-01" db="EMBL/GenBank/DDBJ databases">
        <title>Adiantum capillus-veneris genome.</title>
        <authorList>
            <person name="Fang Y."/>
            <person name="Liao Q."/>
        </authorList>
    </citation>
    <scope>NUCLEOTIDE SEQUENCE</scope>
    <source>
        <strain evidence="1">H3</strain>
        <tissue evidence="1">Leaf</tissue>
    </source>
</reference>
<evidence type="ECO:0000313" key="2">
    <source>
        <dbReference type="Proteomes" id="UP000886520"/>
    </source>
</evidence>
<dbReference type="EMBL" id="JABFUD020000018">
    <property type="protein sequence ID" value="KAI5065749.1"/>
    <property type="molecule type" value="Genomic_DNA"/>
</dbReference>
<keyword evidence="2" id="KW-1185">Reference proteome</keyword>
<dbReference type="AlphaFoldDB" id="A0A9D4UD10"/>
<accession>A0A9D4UD10</accession>
<gene>
    <name evidence="1" type="ORF">GOP47_0018373</name>
</gene>
<dbReference type="Proteomes" id="UP000886520">
    <property type="component" value="Chromosome 18"/>
</dbReference>
<proteinExistence type="predicted"/>
<organism evidence="1 2">
    <name type="scientific">Adiantum capillus-veneris</name>
    <name type="common">Maidenhair fern</name>
    <dbReference type="NCBI Taxonomy" id="13818"/>
    <lineage>
        <taxon>Eukaryota</taxon>
        <taxon>Viridiplantae</taxon>
        <taxon>Streptophyta</taxon>
        <taxon>Embryophyta</taxon>
        <taxon>Tracheophyta</taxon>
        <taxon>Polypodiopsida</taxon>
        <taxon>Polypodiidae</taxon>
        <taxon>Polypodiales</taxon>
        <taxon>Pteridineae</taxon>
        <taxon>Pteridaceae</taxon>
        <taxon>Vittarioideae</taxon>
        <taxon>Adiantum</taxon>
    </lineage>
</organism>
<name>A0A9D4UD10_ADICA</name>